<keyword evidence="4" id="KW-1185">Reference proteome</keyword>
<dbReference type="SUPFAM" id="SSF53756">
    <property type="entry name" value="UDP-Glycosyltransferase/glycogen phosphorylase"/>
    <property type="match status" value="1"/>
</dbReference>
<keyword evidence="2" id="KW-0808">Transferase</keyword>
<protein>
    <submittedName>
        <fullName evidence="3">Glycosyltransferase family 9 protein</fullName>
    </submittedName>
</protein>
<evidence type="ECO:0000313" key="4">
    <source>
        <dbReference type="Proteomes" id="UP001430954"/>
    </source>
</evidence>
<name>A0ABS7T4W2_9GAMM</name>
<dbReference type="Pfam" id="PF01075">
    <property type="entry name" value="Glyco_transf_9"/>
    <property type="match status" value="1"/>
</dbReference>
<keyword evidence="1" id="KW-0328">Glycosyltransferase</keyword>
<comment type="caution">
    <text evidence="3">The sequence shown here is derived from an EMBL/GenBank/DDBJ whole genome shotgun (WGS) entry which is preliminary data.</text>
</comment>
<proteinExistence type="predicted"/>
<reference evidence="3 4" key="1">
    <citation type="submission" date="2021-09" db="EMBL/GenBank/DDBJ databases">
        <title>Lysobacter sp. 13A isolated from the river sediment.</title>
        <authorList>
            <person name="Liu H."/>
            <person name="Li S."/>
            <person name="Mao S."/>
        </authorList>
    </citation>
    <scope>NUCLEOTIDE SEQUENCE [LARGE SCALE GENOMIC DNA]</scope>
    <source>
        <strain evidence="3 4">13A</strain>
    </source>
</reference>
<organism evidence="3 4">
    <name type="scientific">Novilysobacter selenitireducens</name>
    <dbReference type="NCBI Taxonomy" id="2872639"/>
    <lineage>
        <taxon>Bacteria</taxon>
        <taxon>Pseudomonadati</taxon>
        <taxon>Pseudomonadota</taxon>
        <taxon>Gammaproteobacteria</taxon>
        <taxon>Lysobacterales</taxon>
        <taxon>Lysobacteraceae</taxon>
        <taxon>Novilysobacter</taxon>
    </lineage>
</organism>
<gene>
    <name evidence="3" type="ORF">K6753_05110</name>
</gene>
<dbReference type="PANTHER" id="PTHR30160:SF7">
    <property type="entry name" value="ADP-HEPTOSE--LPS HEPTOSYLTRANSFERASE 2"/>
    <property type="match status" value="1"/>
</dbReference>
<evidence type="ECO:0000256" key="1">
    <source>
        <dbReference type="ARBA" id="ARBA00022676"/>
    </source>
</evidence>
<dbReference type="PANTHER" id="PTHR30160">
    <property type="entry name" value="TETRAACYLDISACCHARIDE 4'-KINASE-RELATED"/>
    <property type="match status" value="1"/>
</dbReference>
<dbReference type="InterPro" id="IPR002201">
    <property type="entry name" value="Glyco_trans_9"/>
</dbReference>
<evidence type="ECO:0000313" key="3">
    <source>
        <dbReference type="EMBL" id="MBZ4038905.1"/>
    </source>
</evidence>
<accession>A0ABS7T4W2</accession>
<dbReference type="RefSeq" id="WP_223675105.1">
    <property type="nucleotide sequence ID" value="NZ_JAINZW010000002.1"/>
</dbReference>
<dbReference type="Gene3D" id="3.40.50.2000">
    <property type="entry name" value="Glycogen Phosphorylase B"/>
    <property type="match status" value="2"/>
</dbReference>
<dbReference type="Proteomes" id="UP001430954">
    <property type="component" value="Unassembled WGS sequence"/>
</dbReference>
<dbReference type="CDD" id="cd03789">
    <property type="entry name" value="GT9_LPS_heptosyltransferase"/>
    <property type="match status" value="1"/>
</dbReference>
<sequence>MPDAPPLTLSRSVHGWRRRFSRGLLDRLLPHATQATDEPLPLAGIHRILVVKVSHTLGNTLLVTPLLRELETAYPGAEVDVVTRSPVGAQVFAGFPCVGTVHVLPRHAFREPLTWLRRVRAMRRAGYDLAIDVDIRSQTGRALVNLVRPRHSLGFIGPAKQSRVNHGIDVPESPRGIGALPVYLLRRARRDADYGRYPAPQLRLSPAEREAGRQRLAAVLANSPQTRVPTSDATVPPVIGIFANATGAKCLPLEWWTRFLGVLEPACADHAIVELLPAFARSMLEDRYPTFFSSDIRGLAAVQSALALHVSADCGVMHLADAAGAPTVGLFDGTDPGQWAPGGEGGTHVAIAGRTPEAVAADVIAHLRRGDALS</sequence>
<dbReference type="EMBL" id="JAINZW010000002">
    <property type="protein sequence ID" value="MBZ4038905.1"/>
    <property type="molecule type" value="Genomic_DNA"/>
</dbReference>
<dbReference type="InterPro" id="IPR051199">
    <property type="entry name" value="LPS_LOS_Heptosyltrfase"/>
</dbReference>
<evidence type="ECO:0000256" key="2">
    <source>
        <dbReference type="ARBA" id="ARBA00022679"/>
    </source>
</evidence>